<accession>A0AA42IZJ5</accession>
<name>A0AA42IZJ5_9FIRM</name>
<dbReference type="SUPFAM" id="SSF81593">
    <property type="entry name" value="Nucleotidyltransferase substrate binding subunit/domain"/>
    <property type="match status" value="1"/>
</dbReference>
<dbReference type="AlphaFoldDB" id="A0AA42IZJ5"/>
<dbReference type="Pfam" id="PF05168">
    <property type="entry name" value="HEPN"/>
    <property type="match status" value="1"/>
</dbReference>
<dbReference type="RefSeq" id="WP_053984786.1">
    <property type="nucleotide sequence ID" value="NZ_JAQIFT010000010.1"/>
</dbReference>
<evidence type="ECO:0000313" key="2">
    <source>
        <dbReference type="EMBL" id="MDA3730261.1"/>
    </source>
</evidence>
<evidence type="ECO:0000313" key="3">
    <source>
        <dbReference type="Proteomes" id="UP001169242"/>
    </source>
</evidence>
<organism evidence="2 3">
    <name type="scientific">Holtiella tumoricola</name>
    <dbReference type="NCBI Taxonomy" id="3018743"/>
    <lineage>
        <taxon>Bacteria</taxon>
        <taxon>Bacillati</taxon>
        <taxon>Bacillota</taxon>
        <taxon>Clostridia</taxon>
        <taxon>Lachnospirales</taxon>
        <taxon>Cellulosilyticaceae</taxon>
        <taxon>Holtiella</taxon>
    </lineage>
</organism>
<sequence length="125" mass="14907">MNRSMLDFANTDYELIQHIKDVKGMEDPTIVNCQQCAEKYLKHLVREHANEVMRSHSLSAMIAKLEEAFPELQDFKRIARFLTDSYYDRRYESEDYVLLEPDEYEDYLNQSLELIAYLRKLCGLE</sequence>
<protein>
    <submittedName>
        <fullName evidence="2">HEPN domain-containing protein</fullName>
    </submittedName>
</protein>
<proteinExistence type="predicted"/>
<dbReference type="Proteomes" id="UP001169242">
    <property type="component" value="Unassembled WGS sequence"/>
</dbReference>
<dbReference type="SMART" id="SM00748">
    <property type="entry name" value="HEPN"/>
    <property type="match status" value="1"/>
</dbReference>
<gene>
    <name evidence="2" type="ORF">PBV87_01910</name>
</gene>
<feature type="domain" description="HEPN" evidence="1">
    <location>
        <begin position="1"/>
        <end position="121"/>
    </location>
</feature>
<dbReference type="InterPro" id="IPR007842">
    <property type="entry name" value="HEPN_dom"/>
</dbReference>
<keyword evidence="3" id="KW-1185">Reference proteome</keyword>
<dbReference type="EMBL" id="JAQIFT010000010">
    <property type="protein sequence ID" value="MDA3730261.1"/>
    <property type="molecule type" value="Genomic_DNA"/>
</dbReference>
<dbReference type="Gene3D" id="1.20.120.330">
    <property type="entry name" value="Nucleotidyltransferases domain 2"/>
    <property type="match status" value="1"/>
</dbReference>
<reference evidence="2" key="1">
    <citation type="journal article" date="2023" name="Int. J. Syst. Evol. Microbiol.">
        <title>&lt;i&gt;Holtiella tumoricola&lt;/i&gt; gen. nov. sp. nov., isolated from a human clinical sample.</title>
        <authorList>
            <person name="Allen-Vercoe E."/>
            <person name="Daigneault M.C."/>
            <person name="Vancuren S.J."/>
            <person name="Cochrane K."/>
            <person name="O'Neal L.L."/>
            <person name="Sankaranarayanan K."/>
            <person name="Lawson P.A."/>
        </authorList>
    </citation>
    <scope>NUCLEOTIDE SEQUENCE</scope>
    <source>
        <strain evidence="2">CC70A</strain>
    </source>
</reference>
<comment type="caution">
    <text evidence="2">The sequence shown here is derived from an EMBL/GenBank/DDBJ whole genome shotgun (WGS) entry which is preliminary data.</text>
</comment>
<evidence type="ECO:0000259" key="1">
    <source>
        <dbReference type="SMART" id="SM00748"/>
    </source>
</evidence>